<name>Q6K3N1_ORYSJ</name>
<reference evidence="2" key="5">
    <citation type="journal article" date="2008" name="Nucleic Acids Res.">
        <title>The Rice Annotation Project Database (RAP-DB): 2008 update.</title>
        <authorList>
            <consortium name="The Rice Annotation Project (RAP)"/>
            <person name="Tanaka T."/>
            <person name="Antonio B.A."/>
            <person name="Kikuchi S."/>
            <person name="Matsumoto T."/>
            <person name="Nagamura Y."/>
            <person name="Numa H."/>
            <person name="Sakai H."/>
            <person name="Wu J."/>
            <person name="Itoh T."/>
            <person name="Sasaki T."/>
            <person name="Aono R."/>
            <person name="Fujii Y."/>
            <person name="Habara T."/>
            <person name="Harada E."/>
            <person name="Kanno M."/>
            <person name="Kawahara Y."/>
            <person name="Kawashima H."/>
            <person name="Kubooka H."/>
            <person name="Matsuya A."/>
            <person name="Nakaoka H."/>
            <person name="Saichi N."/>
            <person name="Sanbonmatsu R."/>
            <person name="Sato Y."/>
            <person name="Shinso Y."/>
            <person name="Suzuki M."/>
            <person name="Takeda J."/>
            <person name="Tanino M."/>
            <person name="Todokoro F."/>
            <person name="Yamaguchi K."/>
            <person name="Yamamoto N."/>
            <person name="Yamasaki C."/>
            <person name="Imanishi T."/>
            <person name="Okido T."/>
            <person name="Tada M."/>
            <person name="Ikeo K."/>
            <person name="Tateno Y."/>
            <person name="Gojobori T."/>
            <person name="Lin Y.C."/>
            <person name="Wei F.J."/>
            <person name="Hsing Y.I."/>
            <person name="Zhao Q."/>
            <person name="Han B."/>
            <person name="Kramer M.R."/>
            <person name="McCombie R.W."/>
            <person name="Lonsdale D."/>
            <person name="O'Donovan C.C."/>
            <person name="Whitfield E.J."/>
            <person name="Apweiler R."/>
            <person name="Koyanagi K.O."/>
            <person name="Khurana J.P."/>
            <person name="Raghuvanshi S."/>
            <person name="Singh N.K."/>
            <person name="Tyagi A.K."/>
            <person name="Haberer G."/>
            <person name="Fujisawa M."/>
            <person name="Hosokawa S."/>
            <person name="Ito Y."/>
            <person name="Ikawa H."/>
            <person name="Shibata M."/>
            <person name="Yamamoto M."/>
            <person name="Bruskiewich R.M."/>
            <person name="Hoen D.R."/>
            <person name="Bureau TE."/>
            <person name="Namiki N."/>
            <person name="Ohyanagi H."/>
            <person name="Sakai Y."/>
            <person name="Nobushima S."/>
            <person name="Sakata K."/>
            <person name="Barrero R.A."/>
            <person name="Sato Y."/>
            <person name="Souvorov A."/>
            <person name="Smith-White B."/>
            <person name="Tatusova T."/>
            <person name="An S."/>
            <person name="An G."/>
            <person name="OOta S."/>
            <person name="Fuks G."/>
            <person name="Messing J."/>
            <person name="Christie K.R."/>
            <person name="Lieberherr D."/>
            <person name="Kim H."/>
            <person name="Zuccolo A."/>
            <person name="Wing R.A."/>
            <person name="Nobuta K."/>
            <person name="Green P.J."/>
            <person name="Lu C."/>
            <person name="Meyers BC."/>
            <person name="Chaparro C."/>
            <person name="Piegu B."/>
            <person name="Panaud O."/>
            <person name="Echeverria M."/>
        </authorList>
    </citation>
    <scope>NUCLEOTIDE SEQUENCE</scope>
</reference>
<dbReference type="EMBL" id="AP005630">
    <property type="protein sequence ID" value="BAD23472.1"/>
    <property type="molecule type" value="Genomic_DNA"/>
</dbReference>
<sequence length="60" mass="6796">MMMARRLGRIWSTEAGATMVMQRWHSVRAPERRSARSRSCLTAAWNGTKLDGTETASRVD</sequence>
<evidence type="ECO:0000313" key="2">
    <source>
        <dbReference type="EMBL" id="BAH91702.1"/>
    </source>
</evidence>
<reference evidence="2 3" key="2">
    <citation type="journal article" date="2005" name="Nature">
        <title>The map-based sequence of the rice genome.</title>
        <authorList>
            <consortium name="International rice genome sequencing project (IRGSP)"/>
            <person name="Matsumoto T."/>
            <person name="Wu J."/>
            <person name="Kanamori H."/>
            <person name="Katayose Y."/>
            <person name="Fujisawa M."/>
            <person name="Namiki N."/>
            <person name="Mizuno H."/>
            <person name="Yamamoto K."/>
            <person name="Antonio B.A."/>
            <person name="Baba T."/>
            <person name="Sakata K."/>
            <person name="Nagamura Y."/>
            <person name="Aoki H."/>
            <person name="Arikawa K."/>
            <person name="Arita K."/>
            <person name="Bito T."/>
            <person name="Chiden Y."/>
            <person name="Fujitsuka N."/>
            <person name="Fukunaka R."/>
            <person name="Hamada M."/>
            <person name="Harada C."/>
            <person name="Hayashi A."/>
            <person name="Hijishita S."/>
            <person name="Honda M."/>
            <person name="Hosokawa S."/>
            <person name="Ichikawa Y."/>
            <person name="Idonuma A."/>
            <person name="Iijima M."/>
            <person name="Ikeda M."/>
            <person name="Ikeno M."/>
            <person name="Ito K."/>
            <person name="Ito S."/>
            <person name="Ito T."/>
            <person name="Ito Y."/>
            <person name="Ito Y."/>
            <person name="Iwabuchi A."/>
            <person name="Kamiya K."/>
            <person name="Karasawa W."/>
            <person name="Kurita K."/>
            <person name="Katagiri S."/>
            <person name="Kikuta A."/>
            <person name="Kobayashi H."/>
            <person name="Kobayashi N."/>
            <person name="Machita K."/>
            <person name="Maehara T."/>
            <person name="Masukawa M."/>
            <person name="Mizubayashi T."/>
            <person name="Mukai Y."/>
            <person name="Nagasaki H."/>
            <person name="Nagata Y."/>
            <person name="Naito S."/>
            <person name="Nakashima M."/>
            <person name="Nakama Y."/>
            <person name="Nakamichi Y."/>
            <person name="Nakamura M."/>
            <person name="Meguro A."/>
            <person name="Negishi M."/>
            <person name="Ohta I."/>
            <person name="Ohta T."/>
            <person name="Okamoto M."/>
            <person name="Ono N."/>
            <person name="Saji S."/>
            <person name="Sakaguchi M."/>
            <person name="Sakai K."/>
            <person name="Shibata M."/>
            <person name="Shimokawa T."/>
            <person name="Song J."/>
            <person name="Takazaki Y."/>
            <person name="Terasawa K."/>
            <person name="Tsugane M."/>
            <person name="Tsuji K."/>
            <person name="Ueda S."/>
            <person name="Waki K."/>
            <person name="Yamagata H."/>
            <person name="Yamamoto M."/>
            <person name="Yamamoto S."/>
            <person name="Yamane H."/>
            <person name="Yoshiki S."/>
            <person name="Yoshihara R."/>
            <person name="Yukawa K."/>
            <person name="Zhong H."/>
            <person name="Yano M."/>
            <person name="Yuan Q."/>
            <person name="Ouyang S."/>
            <person name="Liu J."/>
            <person name="Jones K.M."/>
            <person name="Gansberger K."/>
            <person name="Moffat K."/>
            <person name="Hill J."/>
            <person name="Bera J."/>
            <person name="Fadrosh D."/>
            <person name="Jin S."/>
            <person name="Johri S."/>
            <person name="Kim M."/>
            <person name="Overton L."/>
            <person name="Reardon M."/>
            <person name="Tsitrin T."/>
            <person name="Vuong H."/>
            <person name="Weaver B."/>
            <person name="Ciecko A."/>
            <person name="Tallon L."/>
            <person name="Jackson J."/>
            <person name="Pai G."/>
            <person name="Aken S.V."/>
            <person name="Utterback T."/>
            <person name="Reidmuller S."/>
            <person name="Feldblyum T."/>
            <person name="Hsiao J."/>
            <person name="Zismann V."/>
            <person name="Iobst S."/>
            <person name="de Vazeille A.R."/>
            <person name="Buell C.R."/>
            <person name="Ying K."/>
            <person name="Li Y."/>
            <person name="Lu T."/>
            <person name="Huang Y."/>
            <person name="Zhao Q."/>
            <person name="Feng Q."/>
            <person name="Zhang L."/>
            <person name="Zhu J."/>
            <person name="Weng Q."/>
            <person name="Mu J."/>
            <person name="Lu Y."/>
            <person name="Fan D."/>
            <person name="Liu Y."/>
            <person name="Guan J."/>
            <person name="Zhang Y."/>
            <person name="Yu S."/>
            <person name="Liu X."/>
            <person name="Zhang Y."/>
            <person name="Hong G."/>
            <person name="Han B."/>
            <person name="Choisne N."/>
            <person name="Demange N."/>
            <person name="Orjeda G."/>
            <person name="Samain S."/>
            <person name="Cattolico L."/>
            <person name="Pelletier E."/>
            <person name="Couloux A."/>
            <person name="Segurens B."/>
            <person name="Wincker P."/>
            <person name="D'Hont A."/>
            <person name="Scarpelli C."/>
            <person name="Weissenbach J."/>
            <person name="Salanoubat M."/>
            <person name="Quetier F."/>
            <person name="Yu Y."/>
            <person name="Kim H.R."/>
            <person name="Rambo T."/>
            <person name="Currie J."/>
            <person name="Collura K."/>
            <person name="Luo M."/>
            <person name="Yang T."/>
            <person name="Ammiraju J.S.S."/>
            <person name="Engler F."/>
            <person name="Soderlund C."/>
            <person name="Wing R.A."/>
            <person name="Palmer L.E."/>
            <person name="de la Bastide M."/>
            <person name="Spiegel L."/>
            <person name="Nascimento L."/>
            <person name="Zutavern T."/>
            <person name="O'Shaughnessy A."/>
            <person name="Dike S."/>
            <person name="Dedhia N."/>
            <person name="Preston R."/>
            <person name="Balija V."/>
            <person name="McCombie W.R."/>
            <person name="Chow T."/>
            <person name="Chen H."/>
            <person name="Chung M."/>
            <person name="Chen C."/>
            <person name="Shaw J."/>
            <person name="Wu H."/>
            <person name="Hsiao K."/>
            <person name="Chao Y."/>
            <person name="Chu M."/>
            <person name="Cheng C."/>
            <person name="Hour A."/>
            <person name="Lee P."/>
            <person name="Lin S."/>
            <person name="Lin Y."/>
            <person name="Liou J."/>
            <person name="Liu S."/>
            <person name="Hsing Y."/>
            <person name="Raghuvanshi S."/>
            <person name="Mohanty A."/>
            <person name="Bharti A.K."/>
            <person name="Gaur A."/>
            <person name="Gupta V."/>
            <person name="Kumar D."/>
            <person name="Ravi V."/>
            <person name="Vij S."/>
            <person name="Kapur A."/>
            <person name="Khurana P."/>
            <person name="Khurana P."/>
            <person name="Khurana J.P."/>
            <person name="Tyagi A.K."/>
            <person name="Gaikwad K."/>
            <person name="Singh A."/>
            <person name="Dalal V."/>
            <person name="Srivastava S."/>
            <person name="Dixit A."/>
            <person name="Pal A.K."/>
            <person name="Ghazi I.A."/>
            <person name="Yadav M."/>
            <person name="Pandit A."/>
            <person name="Bhargava A."/>
            <person name="Sureshbabu K."/>
            <person name="Batra K."/>
            <person name="Sharma T.R."/>
            <person name="Mohapatra T."/>
            <person name="Singh N.K."/>
            <person name="Messing J."/>
            <person name="Nelson A.B."/>
            <person name="Fuks G."/>
            <person name="Kavchok S."/>
            <person name="Keizer G."/>
            <person name="Linton E."/>
            <person name="Llaca V."/>
            <person name="Song R."/>
            <person name="Tanyolac B."/>
            <person name="Young S."/>
            <person name="Ho-Il K."/>
            <person name="Hahn J.H."/>
            <person name="Sangsakoo G."/>
            <person name="Vanavichit A."/>
            <person name="de Mattos Luiz.A.T."/>
            <person name="Zimmer P.D."/>
            <person name="Malone G."/>
            <person name="Dellagostin O."/>
            <person name="de Oliveira A.C."/>
            <person name="Bevan M."/>
            <person name="Bancroft I."/>
            <person name="Minx P."/>
            <person name="Cordum H."/>
            <person name="Wilson R."/>
            <person name="Cheng Z."/>
            <person name="Jin W."/>
            <person name="Jiang J."/>
            <person name="Leong S.A."/>
            <person name="Iwama H."/>
            <person name="Gojobori T."/>
            <person name="Itoh T."/>
            <person name="Niimura Y."/>
            <person name="Fujii Y."/>
            <person name="Habara T."/>
            <person name="Sakai H."/>
            <person name="Sato Y."/>
            <person name="Wilson G."/>
            <person name="Kumar K."/>
            <person name="McCouch S."/>
            <person name="Juretic N."/>
            <person name="Hoen D."/>
            <person name="Wright S."/>
            <person name="Bruskiewich R."/>
            <person name="Bureau T."/>
            <person name="Miyao A."/>
            <person name="Hirochika H."/>
            <person name="Nishikawa T."/>
            <person name="Kadowaki K."/>
            <person name="Sugiura M."/>
            <person name="Burr B."/>
            <person name="Sasaki T."/>
        </authorList>
    </citation>
    <scope>NUCLEOTIDE SEQUENCE [LARGE SCALE GENOMIC DNA]</scope>
    <source>
        <strain evidence="3">cv. Nipponbare</strain>
    </source>
</reference>
<dbReference type="KEGG" id="dosa:Os02g0499300"/>
<dbReference type="Proteomes" id="UP000000763">
    <property type="component" value="Chromosome 2"/>
</dbReference>
<reference evidence="3" key="6">
    <citation type="journal article" date="2008" name="Nucleic Acids Res.">
        <title>The rice annotation project database (RAP-DB): 2008 update.</title>
        <authorList>
            <consortium name="The rice annotation project (RAP)"/>
        </authorList>
    </citation>
    <scope>GENOME REANNOTATION</scope>
    <source>
        <strain evidence="3">cv. Nipponbare</strain>
    </source>
</reference>
<reference evidence="2" key="4">
    <citation type="journal article" date="2007" name="Genome Res.">
        <title>Curated Genome Annotation of Oryza sativa ssp. japonica and Comparative Genome Analysis with Arabidopsis thaliana.</title>
        <authorList>
            <consortium name="The Rice Annotation Project (RAP)"/>
            <person name="Itoh T."/>
            <person name="Tanaka T."/>
            <person name="Barrero R.A."/>
            <person name="Yamasaki C."/>
            <person name="Fujii Y."/>
            <person name="Hilton P.B."/>
            <person name="Antonio B.A."/>
            <person name="Aono H."/>
            <person name="Apweiler R."/>
            <person name="Bruskiewich R."/>
            <person name="Bureau T."/>
            <person name="Burr F."/>
            <person name="Costa de Oliveira A."/>
            <person name="Fuks G."/>
            <person name="Habara T."/>
            <person name="Haberer G."/>
            <person name="Han B."/>
            <person name="Harada E."/>
            <person name="Hiraki A.T."/>
            <person name="Hirochika H."/>
            <person name="Hoen D."/>
            <person name="Hokari H."/>
            <person name="Hosokawa S."/>
            <person name="Hsing Y."/>
            <person name="Ikawa H."/>
            <person name="Ikeo K."/>
            <person name="Imanishi T."/>
            <person name="Ito Y."/>
            <person name="Jaiswal P."/>
            <person name="Kanno M."/>
            <person name="Kawahara Y."/>
            <person name="Kawamura T."/>
            <person name="Kawashima H."/>
            <person name="Khurana J.P."/>
            <person name="Kikuchi S."/>
            <person name="Komatsu S."/>
            <person name="Koyanagi K.O."/>
            <person name="Kubooka H."/>
            <person name="Lieberherr D."/>
            <person name="Lin Y.C."/>
            <person name="Lonsdale D."/>
            <person name="Matsumoto T."/>
            <person name="Matsuya A."/>
            <person name="McCombie W.R."/>
            <person name="Messing J."/>
            <person name="Miyao A."/>
            <person name="Mulder N."/>
            <person name="Nagamura Y."/>
            <person name="Nam J."/>
            <person name="Namiki N."/>
            <person name="Numa H."/>
            <person name="Nurimoto S."/>
            <person name="O'donovan C."/>
            <person name="Ohyanagi H."/>
            <person name="Okido T."/>
            <person name="Oota S."/>
            <person name="Osato N."/>
            <person name="Palmer L.E."/>
            <person name="Quetier F."/>
            <person name="Raghuvanshi S."/>
            <person name="Saichi N."/>
            <person name="Sakai H."/>
            <person name="Sakai Y."/>
            <person name="Sakata K."/>
            <person name="Sakurai T."/>
            <person name="Sato F."/>
            <person name="Sato Y."/>
            <person name="Schoof H."/>
            <person name="Seki M."/>
            <person name="Shibata M."/>
            <person name="Shimizu Y."/>
            <person name="Shinozaki K."/>
            <person name="Shinso Y."/>
            <person name="Singh N.K."/>
            <person name="Smith-White B."/>
            <person name="Takeda J."/>
            <person name="Tanino M."/>
            <person name="Tatusova T."/>
            <person name="Thongjuea S."/>
            <person name="Todokoro F."/>
            <person name="Tsugane M."/>
            <person name="Tyagi A.K."/>
            <person name="Vanavichit A."/>
            <person name="Wang A."/>
            <person name="Wing R.A."/>
            <person name="Yamaguchi K."/>
            <person name="Yamamoto M."/>
            <person name="Yamamoto N."/>
            <person name="Yu Y."/>
            <person name="Zhang H."/>
            <person name="Zhao Q."/>
            <person name="Higo K."/>
            <person name="Burr B."/>
            <person name="Gojobori T."/>
            <person name="Sasaki T."/>
        </authorList>
    </citation>
    <scope>NUCLEOTIDE SEQUENCE</scope>
</reference>
<dbReference type="EMBL" id="AP008208">
    <property type="protein sequence ID" value="BAH91702.1"/>
    <property type="molecule type" value="Genomic_DNA"/>
</dbReference>
<proteinExistence type="predicted"/>
<dbReference type="AlphaFoldDB" id="Q6K3N1"/>
<gene>
    <name evidence="2" type="ordered locus">Os02g0499300</name>
    <name evidence="1" type="ORF">OSJNBb0021C10.19</name>
</gene>
<evidence type="ECO:0000313" key="1">
    <source>
        <dbReference type="EMBL" id="BAD23472.1"/>
    </source>
</evidence>
<accession>Q6K3N1</accession>
<protein>
    <submittedName>
        <fullName evidence="2">Os02g0499300 protein</fullName>
    </submittedName>
</protein>
<reference evidence="2" key="8">
    <citation type="submission" date="2012-08" db="EMBL/GenBank/DDBJ databases">
        <title>The Second Rice Annotation Project Meeting (RAP2).</title>
        <authorList>
            <consortium name="The Rice Annotation Project (RAP)"/>
        </authorList>
    </citation>
    <scope>NUCLEOTIDE SEQUENCE</scope>
</reference>
<organism evidence="1 3">
    <name type="scientific">Oryza sativa subsp. japonica</name>
    <name type="common">Rice</name>
    <dbReference type="NCBI Taxonomy" id="39947"/>
    <lineage>
        <taxon>Eukaryota</taxon>
        <taxon>Viridiplantae</taxon>
        <taxon>Streptophyta</taxon>
        <taxon>Embryophyta</taxon>
        <taxon>Tracheophyta</taxon>
        <taxon>Spermatophyta</taxon>
        <taxon>Magnoliopsida</taxon>
        <taxon>Liliopsida</taxon>
        <taxon>Poales</taxon>
        <taxon>Poaceae</taxon>
        <taxon>BOP clade</taxon>
        <taxon>Oryzoideae</taxon>
        <taxon>Oryzeae</taxon>
        <taxon>Oryzinae</taxon>
        <taxon>Oryza</taxon>
        <taxon>Oryza sativa</taxon>
    </lineage>
</organism>
<reference evidence="1" key="1">
    <citation type="submission" date="2002-08" db="EMBL/GenBank/DDBJ databases">
        <title>Oryza sativa nipponbare(GA3) genomic DNA, chromosome 2, BAC clone:OSJNBb0021C10.</title>
        <authorList>
            <person name="Sasaki T."/>
            <person name="Matsumoto T."/>
            <person name="Katayose Y."/>
        </authorList>
    </citation>
    <scope>NUCLEOTIDE SEQUENCE</scope>
</reference>
<evidence type="ECO:0000313" key="3">
    <source>
        <dbReference type="Proteomes" id="UP000000763"/>
    </source>
</evidence>
<reference evidence="2" key="7">
    <citation type="submission" date="2012-08" db="EMBL/GenBank/DDBJ databases">
        <title>Oryza sativa nipponbare(GA3) genomic DNA, chromosome 2.</title>
        <authorList>
            <consortium name="IRGSP(International Rice Genome Sequencing Project)"/>
        </authorList>
    </citation>
    <scope>NUCLEOTIDE SEQUENCE</scope>
</reference>
<reference evidence="2" key="3">
    <citation type="journal article" date="2006" name="Nucleic Acids Res.">
        <title>The Rice Annotation Project Database (RAP-DB): hub for Oryza sativa ssp. japonica genome information.</title>
        <authorList>
            <person name="Ohyanagi H."/>
            <person name="Tanaka T."/>
            <person name="Sakai H."/>
            <person name="Shigemoto Y."/>
            <person name="Yamaguchi K."/>
            <person name="Habara T."/>
            <person name="Fujii Y."/>
            <person name="Antonio B.A."/>
            <person name="Nagamura Y."/>
            <person name="Imanishi T."/>
            <person name="Ikeo K."/>
            <person name="Itoh T."/>
            <person name="Gojobori T."/>
            <person name="Sasaki T."/>
        </authorList>
    </citation>
    <scope>NUCLEOTIDE SEQUENCE</scope>
</reference>